<dbReference type="SUPFAM" id="SSF52743">
    <property type="entry name" value="Subtilisin-like"/>
    <property type="match status" value="1"/>
</dbReference>
<feature type="compositionally biased region" description="Gly residues" evidence="6">
    <location>
        <begin position="47"/>
        <end position="66"/>
    </location>
</feature>
<keyword evidence="4 5" id="KW-0720">Serine protease</keyword>
<feature type="compositionally biased region" description="Gly residues" evidence="6">
    <location>
        <begin position="237"/>
        <end position="247"/>
    </location>
</feature>
<reference evidence="9 10" key="1">
    <citation type="journal article" date="2018" name="Syst. Appl. Microbiol.">
        <title>Corynebacterium heidelbergense sp. nov., isolated from the preen glands of Egyptian geese (Alopochen aegyptiacus).</title>
        <authorList>
            <person name="Braun M.S."/>
            <person name="Wang E."/>
            <person name="Zimmermann S."/>
            <person name="Wink M."/>
        </authorList>
    </citation>
    <scope>NUCLEOTIDE SEQUENCE [LARGE SCALE GENOMIC DNA]</scope>
    <source>
        <strain evidence="9 10">DSM 104638</strain>
    </source>
</reference>
<feature type="transmembrane region" description="Helical" evidence="7">
    <location>
        <begin position="427"/>
        <end position="449"/>
    </location>
</feature>
<evidence type="ECO:0000256" key="6">
    <source>
        <dbReference type="SAM" id="MobiDB-lite"/>
    </source>
</evidence>
<protein>
    <submittedName>
        <fullName evidence="9">Serine protease</fullName>
    </submittedName>
</protein>
<sequence length="458" mass="46011">MHARPYPVQPTFELAQPAPPHAGHVPCEVPLPGKALPLDLGSGFSGPGPAGVAEGGGATGGAGAAGVSGSSIGDANSVTQRPLNGIRHDLATGRGVKVAVVDTGAAIPDSTGDRDTCILHGTVTASVVRAVAPEAEIVSYRTAEKNSPRGEGLLHVAVEAINRAIDDGAKVINVSLVACAETQGLREVVDRAEAEGRIIVAAIGNTGQCQEGLAPYPAHLPSVLAVGAVAPRVGGLSGHPVSGGGGHQKQAAALEGKGGARVAQKPGGPSPQMDQGRLPAEYNLPGPWADIYAPGGPVSGQLDTPDGPITIVGNPEPFIGTSFAAPVVSGTAALMAQVAPHTPPAVMRDILLASAIPGGFTDHAHPVRVIDPSAALSRAAGVHQRLALGVDPATHSRDVDNLLRPAHPGVGHTHIGAKPVEHTATNYTVAGSCGLFVSLAAIAAVIVRARRQRGRATR</sequence>
<feature type="active site" description="Charge relay system" evidence="5">
    <location>
        <position position="102"/>
    </location>
</feature>
<dbReference type="PRINTS" id="PR00723">
    <property type="entry name" value="SUBTILISIN"/>
</dbReference>
<dbReference type="GO" id="GO:0006508">
    <property type="term" value="P:proteolysis"/>
    <property type="evidence" value="ECO:0007669"/>
    <property type="project" value="UniProtKB-KW"/>
</dbReference>
<evidence type="ECO:0000256" key="1">
    <source>
        <dbReference type="ARBA" id="ARBA00011073"/>
    </source>
</evidence>
<dbReference type="InterPro" id="IPR015500">
    <property type="entry name" value="Peptidase_S8_subtilisin-rel"/>
</dbReference>
<evidence type="ECO:0000256" key="2">
    <source>
        <dbReference type="ARBA" id="ARBA00022670"/>
    </source>
</evidence>
<evidence type="ECO:0000256" key="3">
    <source>
        <dbReference type="ARBA" id="ARBA00022801"/>
    </source>
</evidence>
<comment type="caution">
    <text evidence="9">The sequence shown here is derived from an EMBL/GenBank/DDBJ whole genome shotgun (WGS) entry which is preliminary data.</text>
</comment>
<dbReference type="PROSITE" id="PS00138">
    <property type="entry name" value="SUBTILASE_SER"/>
    <property type="match status" value="1"/>
</dbReference>
<keyword evidence="2 5" id="KW-0645">Protease</keyword>
<dbReference type="PANTHER" id="PTHR43806">
    <property type="entry name" value="PEPTIDASE S8"/>
    <property type="match status" value="1"/>
</dbReference>
<evidence type="ECO:0000256" key="4">
    <source>
        <dbReference type="ARBA" id="ARBA00022825"/>
    </source>
</evidence>
<name>A0A364VCX4_9CORY</name>
<accession>A0A364VCX4</accession>
<evidence type="ECO:0000313" key="10">
    <source>
        <dbReference type="Proteomes" id="UP000251047"/>
    </source>
</evidence>
<feature type="region of interest" description="Disordered" evidence="6">
    <location>
        <begin position="47"/>
        <end position="67"/>
    </location>
</feature>
<evidence type="ECO:0000259" key="8">
    <source>
        <dbReference type="Pfam" id="PF00082"/>
    </source>
</evidence>
<dbReference type="EMBL" id="PHQP01000016">
    <property type="protein sequence ID" value="RAV34416.1"/>
    <property type="molecule type" value="Genomic_DNA"/>
</dbReference>
<dbReference type="GO" id="GO:0004252">
    <property type="term" value="F:serine-type endopeptidase activity"/>
    <property type="evidence" value="ECO:0007669"/>
    <property type="project" value="UniProtKB-UniRule"/>
</dbReference>
<dbReference type="InterPro" id="IPR036852">
    <property type="entry name" value="Peptidase_S8/S53_dom_sf"/>
</dbReference>
<feature type="active site" description="Charge relay system" evidence="5">
    <location>
        <position position="120"/>
    </location>
</feature>
<dbReference type="CDD" id="cd00306">
    <property type="entry name" value="Peptidases_S8_S53"/>
    <property type="match status" value="1"/>
</dbReference>
<dbReference type="AlphaFoldDB" id="A0A364VCX4"/>
<dbReference type="PROSITE" id="PS51892">
    <property type="entry name" value="SUBTILASE"/>
    <property type="match status" value="1"/>
</dbReference>
<dbReference type="PANTHER" id="PTHR43806:SF11">
    <property type="entry name" value="CEREVISIN-RELATED"/>
    <property type="match status" value="1"/>
</dbReference>
<dbReference type="InterPro" id="IPR023828">
    <property type="entry name" value="Peptidase_S8_Ser-AS"/>
</dbReference>
<keyword evidence="7" id="KW-0472">Membrane</keyword>
<evidence type="ECO:0000256" key="5">
    <source>
        <dbReference type="PROSITE-ProRule" id="PRU01240"/>
    </source>
</evidence>
<evidence type="ECO:0000256" key="7">
    <source>
        <dbReference type="SAM" id="Phobius"/>
    </source>
</evidence>
<proteinExistence type="inferred from homology"/>
<dbReference type="OrthoDB" id="9798386at2"/>
<keyword evidence="3 5" id="KW-0378">Hydrolase</keyword>
<evidence type="ECO:0000313" key="9">
    <source>
        <dbReference type="EMBL" id="RAV34416.1"/>
    </source>
</evidence>
<feature type="region of interest" description="Disordered" evidence="6">
    <location>
        <begin position="237"/>
        <end position="280"/>
    </location>
</feature>
<dbReference type="RefSeq" id="WP_112769120.1">
    <property type="nucleotide sequence ID" value="NZ_CP063191.1"/>
</dbReference>
<dbReference type="Proteomes" id="UP000251047">
    <property type="component" value="Unassembled WGS sequence"/>
</dbReference>
<dbReference type="InterPro" id="IPR050131">
    <property type="entry name" value="Peptidase_S8_subtilisin-like"/>
</dbReference>
<organism evidence="9 10">
    <name type="scientific">Corynebacterium heidelbergense</name>
    <dbReference type="NCBI Taxonomy" id="2055947"/>
    <lineage>
        <taxon>Bacteria</taxon>
        <taxon>Bacillati</taxon>
        <taxon>Actinomycetota</taxon>
        <taxon>Actinomycetes</taxon>
        <taxon>Mycobacteriales</taxon>
        <taxon>Corynebacteriaceae</taxon>
        <taxon>Corynebacterium</taxon>
    </lineage>
</organism>
<dbReference type="Pfam" id="PF00082">
    <property type="entry name" value="Peptidase_S8"/>
    <property type="match status" value="1"/>
</dbReference>
<gene>
    <name evidence="9" type="ORF">CWC39_03470</name>
</gene>
<comment type="similarity">
    <text evidence="1 5">Belongs to the peptidase S8 family.</text>
</comment>
<dbReference type="InterPro" id="IPR000209">
    <property type="entry name" value="Peptidase_S8/S53_dom"/>
</dbReference>
<feature type="active site" description="Charge relay system" evidence="5">
    <location>
        <position position="322"/>
    </location>
</feature>
<keyword evidence="7" id="KW-0812">Transmembrane</keyword>
<keyword evidence="7" id="KW-1133">Transmembrane helix</keyword>
<dbReference type="Gene3D" id="3.40.50.200">
    <property type="entry name" value="Peptidase S8/S53 domain"/>
    <property type="match status" value="1"/>
</dbReference>
<feature type="domain" description="Peptidase S8/S53" evidence="8">
    <location>
        <begin position="125"/>
        <end position="361"/>
    </location>
</feature>